<feature type="compositionally biased region" description="Acidic residues" evidence="1">
    <location>
        <begin position="35"/>
        <end position="84"/>
    </location>
</feature>
<feature type="signal peptide" evidence="2">
    <location>
        <begin position="1"/>
        <end position="20"/>
    </location>
</feature>
<evidence type="ECO:0000256" key="1">
    <source>
        <dbReference type="SAM" id="MobiDB-lite"/>
    </source>
</evidence>
<sequence>MKRFMLSISILLVCSILLIACNSDNNEKANDNQEIIDENNNESQNEGDDQNNEDQENVNENGDNSEEADEDNTQDQNADNEDPSETGGGTEANEEDNESAAEEAYESYANARFGFSVEYPSTFEADYMPDNGDGIEVHDDTATIIASGSHFGLTEEGSTLASDKGSIESYYEYDVAEAEEESESVSYERLEDDWYVISYFDGTNNIYKKSILADDYIANLLIEYPADLQEEYETMVERVSETFQIP</sequence>
<dbReference type="PROSITE" id="PS51257">
    <property type="entry name" value="PROKAR_LIPOPROTEIN"/>
    <property type="match status" value="1"/>
</dbReference>
<dbReference type="EMBL" id="BJYM01000017">
    <property type="protein sequence ID" value="GEN88951.1"/>
    <property type="molecule type" value="Genomic_DNA"/>
</dbReference>
<dbReference type="OrthoDB" id="1957749at2"/>
<reference evidence="3 4" key="1">
    <citation type="submission" date="2019-07" db="EMBL/GenBank/DDBJ databases">
        <title>Whole genome shotgun sequence of Oceanobacillus sojae NBRC 105379.</title>
        <authorList>
            <person name="Hosoyama A."/>
            <person name="Uohara A."/>
            <person name="Ohji S."/>
            <person name="Ichikawa N."/>
        </authorList>
    </citation>
    <scope>NUCLEOTIDE SEQUENCE [LARGE SCALE GENOMIC DNA]</scope>
    <source>
        <strain evidence="3 4">NBRC 105379</strain>
    </source>
</reference>
<evidence type="ECO:0000256" key="2">
    <source>
        <dbReference type="SAM" id="SignalP"/>
    </source>
</evidence>
<protein>
    <submittedName>
        <fullName evidence="3">Uncharacterized protein</fullName>
    </submittedName>
</protein>
<feature type="compositionally biased region" description="Acidic residues" evidence="1">
    <location>
        <begin position="92"/>
        <end position="104"/>
    </location>
</feature>
<accession>A0A511ZNC4</accession>
<feature type="region of interest" description="Disordered" evidence="1">
    <location>
        <begin position="35"/>
        <end position="104"/>
    </location>
</feature>
<comment type="caution">
    <text evidence="3">The sequence shown here is derived from an EMBL/GenBank/DDBJ whole genome shotgun (WGS) entry which is preliminary data.</text>
</comment>
<dbReference type="RefSeq" id="WP_147211848.1">
    <property type="nucleotide sequence ID" value="NZ_BJYM01000017.1"/>
</dbReference>
<proteinExistence type="predicted"/>
<evidence type="ECO:0000313" key="3">
    <source>
        <dbReference type="EMBL" id="GEN88951.1"/>
    </source>
</evidence>
<feature type="chain" id="PRO_5038611140" evidence="2">
    <location>
        <begin position="21"/>
        <end position="246"/>
    </location>
</feature>
<evidence type="ECO:0000313" key="4">
    <source>
        <dbReference type="Proteomes" id="UP000321558"/>
    </source>
</evidence>
<dbReference type="Proteomes" id="UP000321558">
    <property type="component" value="Unassembled WGS sequence"/>
</dbReference>
<gene>
    <name evidence="3" type="ORF">OSO01_36900</name>
</gene>
<dbReference type="AlphaFoldDB" id="A0A511ZNC4"/>
<keyword evidence="4" id="KW-1185">Reference proteome</keyword>
<keyword evidence="2" id="KW-0732">Signal</keyword>
<organism evidence="3 4">
    <name type="scientific">Oceanobacillus sojae</name>
    <dbReference type="NCBI Taxonomy" id="582851"/>
    <lineage>
        <taxon>Bacteria</taxon>
        <taxon>Bacillati</taxon>
        <taxon>Bacillota</taxon>
        <taxon>Bacilli</taxon>
        <taxon>Bacillales</taxon>
        <taxon>Bacillaceae</taxon>
        <taxon>Oceanobacillus</taxon>
    </lineage>
</organism>
<name>A0A511ZNC4_9BACI</name>